<dbReference type="Gene3D" id="3.40.50.150">
    <property type="entry name" value="Vaccinia Virus protein VP39"/>
    <property type="match status" value="1"/>
</dbReference>
<dbReference type="PANTHER" id="PTHR43648:SF1">
    <property type="entry name" value="ELECTRON TRANSFER FLAVOPROTEIN BETA SUBUNIT LYSINE METHYLTRANSFERASE"/>
    <property type="match status" value="1"/>
</dbReference>
<evidence type="ECO:0000256" key="2">
    <source>
        <dbReference type="ARBA" id="ARBA00022490"/>
    </source>
</evidence>
<evidence type="ECO:0000256" key="1">
    <source>
        <dbReference type="ARBA" id="ARBA00009741"/>
    </source>
</evidence>
<gene>
    <name evidence="6" type="primary">prmA</name>
    <name evidence="7" type="ORF">SAMN02745120_0516</name>
</gene>
<dbReference type="HAMAP" id="MF_00735">
    <property type="entry name" value="Methyltr_PrmA"/>
    <property type="match status" value="1"/>
</dbReference>
<feature type="binding site" evidence="6">
    <location>
        <position position="162"/>
    </location>
    <ligand>
        <name>S-adenosyl-L-methionine</name>
        <dbReference type="ChEBI" id="CHEBI:59789"/>
    </ligand>
</feature>
<evidence type="ECO:0000256" key="6">
    <source>
        <dbReference type="HAMAP-Rule" id="MF_00735"/>
    </source>
</evidence>
<feature type="binding site" evidence="6">
    <location>
        <position position="205"/>
    </location>
    <ligand>
        <name>S-adenosyl-L-methionine</name>
        <dbReference type="ChEBI" id="CHEBI:59789"/>
    </ligand>
</feature>
<dbReference type="GO" id="GO:0032259">
    <property type="term" value="P:methylation"/>
    <property type="evidence" value="ECO:0007669"/>
    <property type="project" value="UniProtKB-KW"/>
</dbReference>
<keyword evidence="4 6" id="KW-0808">Transferase</keyword>
<dbReference type="SUPFAM" id="SSF53335">
    <property type="entry name" value="S-adenosyl-L-methionine-dependent methyltransferases"/>
    <property type="match status" value="1"/>
</dbReference>
<dbReference type="Proteomes" id="UP000243406">
    <property type="component" value="Unassembled WGS sequence"/>
</dbReference>
<comment type="function">
    <text evidence="6">Methylates ribosomal protein L11.</text>
</comment>
<comment type="similarity">
    <text evidence="1 6">Belongs to the methyltransferase superfamily. PrmA family.</text>
</comment>
<feature type="binding site" evidence="6">
    <location>
        <position position="183"/>
    </location>
    <ligand>
        <name>S-adenosyl-L-methionine</name>
        <dbReference type="ChEBI" id="CHEBI:59789"/>
    </ligand>
</feature>
<dbReference type="PIRSF" id="PIRSF000401">
    <property type="entry name" value="RPL11_MTase"/>
    <property type="match status" value="1"/>
</dbReference>
<dbReference type="AlphaFoldDB" id="A0A1T4ZXY3"/>
<feature type="binding site" evidence="6">
    <location>
        <position position="248"/>
    </location>
    <ligand>
        <name>S-adenosyl-L-methionine</name>
        <dbReference type="ChEBI" id="CHEBI:59789"/>
    </ligand>
</feature>
<comment type="subcellular location">
    <subcellularLocation>
        <location evidence="6">Cytoplasm</location>
    </subcellularLocation>
</comment>
<dbReference type="NCBIfam" id="TIGR00406">
    <property type="entry name" value="prmA"/>
    <property type="match status" value="1"/>
</dbReference>
<keyword evidence="7" id="KW-0689">Ribosomal protein</keyword>
<evidence type="ECO:0000256" key="5">
    <source>
        <dbReference type="ARBA" id="ARBA00022691"/>
    </source>
</evidence>
<keyword evidence="7" id="KW-0687">Ribonucleoprotein</keyword>
<dbReference type="GO" id="GO:0016279">
    <property type="term" value="F:protein-lysine N-methyltransferase activity"/>
    <property type="evidence" value="ECO:0007669"/>
    <property type="project" value="RHEA"/>
</dbReference>
<dbReference type="EC" id="2.1.1.-" evidence="6"/>
<evidence type="ECO:0000256" key="3">
    <source>
        <dbReference type="ARBA" id="ARBA00022603"/>
    </source>
</evidence>
<accession>A0A1T4ZXY3</accession>
<evidence type="ECO:0000313" key="8">
    <source>
        <dbReference type="Proteomes" id="UP000243406"/>
    </source>
</evidence>
<sequence length="312" mass="34768">MKWTEIKVKTTTEAVEAVANIFYEIGAQGVVIEDPNDFLYQQKDELSWDYIEEEVFFNGYEGAIVKAYLSEEENVLAKIESIRESVNNLPSFGINIGDGIVELEEVNQQDWENAWKQYYKPVKVSDKIVIKPTWEEYNAKLNELVIELDPGMAFGTGTHETTNMCIQALERHIDSNCSVLDIGCGSGILSIAAAKLGADRVLGVDLDPVAVKVSKENIEQNNLLGFVEIRHGNLMDVVTEKADIVVANIIADIVIKLADEVANYMKEDGLFISSGIIMPRLEEVKKAIEDKGFEILEVNTQGEWACITAKTL</sequence>
<evidence type="ECO:0000313" key="7">
    <source>
        <dbReference type="EMBL" id="SKB27465.1"/>
    </source>
</evidence>
<dbReference type="OrthoDB" id="9785995at2"/>
<keyword evidence="5 6" id="KW-0949">S-adenosyl-L-methionine</keyword>
<dbReference type="GO" id="GO:0005840">
    <property type="term" value="C:ribosome"/>
    <property type="evidence" value="ECO:0007669"/>
    <property type="project" value="UniProtKB-KW"/>
</dbReference>
<dbReference type="PANTHER" id="PTHR43648">
    <property type="entry name" value="ELECTRON TRANSFER FLAVOPROTEIN BETA SUBUNIT LYSINE METHYLTRANSFERASE"/>
    <property type="match status" value="1"/>
</dbReference>
<protein>
    <recommendedName>
        <fullName evidence="6">Ribosomal protein L11 methyltransferase</fullName>
        <shortName evidence="6">L11 Mtase</shortName>
        <ecNumber evidence="6">2.1.1.-</ecNumber>
    </recommendedName>
</protein>
<keyword evidence="8" id="KW-1185">Reference proteome</keyword>
<keyword evidence="3 6" id="KW-0489">Methyltransferase</keyword>
<dbReference type="GO" id="GO:0005737">
    <property type="term" value="C:cytoplasm"/>
    <property type="evidence" value="ECO:0007669"/>
    <property type="project" value="UniProtKB-SubCell"/>
</dbReference>
<dbReference type="InterPro" id="IPR050078">
    <property type="entry name" value="Ribosomal_L11_MeTrfase_PrmA"/>
</dbReference>
<reference evidence="8" key="1">
    <citation type="submission" date="2017-02" db="EMBL/GenBank/DDBJ databases">
        <authorList>
            <person name="Varghese N."/>
            <person name="Submissions S."/>
        </authorList>
    </citation>
    <scope>NUCLEOTIDE SEQUENCE [LARGE SCALE GENOMIC DNA]</scope>
    <source>
        <strain evidence="8">ATCC 35199</strain>
    </source>
</reference>
<organism evidence="7 8">
    <name type="scientific">Acetoanaerobium noterae</name>
    <dbReference type="NCBI Taxonomy" id="745369"/>
    <lineage>
        <taxon>Bacteria</taxon>
        <taxon>Bacillati</taxon>
        <taxon>Bacillota</taxon>
        <taxon>Clostridia</taxon>
        <taxon>Peptostreptococcales</taxon>
        <taxon>Filifactoraceae</taxon>
        <taxon>Acetoanaerobium</taxon>
    </lineage>
</organism>
<dbReference type="InterPro" id="IPR004498">
    <property type="entry name" value="Ribosomal_PrmA_MeTrfase"/>
</dbReference>
<name>A0A1T4ZXY3_9FIRM</name>
<dbReference type="Pfam" id="PF06325">
    <property type="entry name" value="PrmA"/>
    <property type="match status" value="1"/>
</dbReference>
<dbReference type="RefSeq" id="WP_079588493.1">
    <property type="nucleotide sequence ID" value="NZ_FUYN01000001.1"/>
</dbReference>
<dbReference type="CDD" id="cd02440">
    <property type="entry name" value="AdoMet_MTases"/>
    <property type="match status" value="1"/>
</dbReference>
<evidence type="ECO:0000256" key="4">
    <source>
        <dbReference type="ARBA" id="ARBA00022679"/>
    </source>
</evidence>
<proteinExistence type="inferred from homology"/>
<comment type="catalytic activity">
    <reaction evidence="6">
        <text>L-lysyl-[protein] + 3 S-adenosyl-L-methionine = N(6),N(6),N(6)-trimethyl-L-lysyl-[protein] + 3 S-adenosyl-L-homocysteine + 3 H(+)</text>
        <dbReference type="Rhea" id="RHEA:54192"/>
        <dbReference type="Rhea" id="RHEA-COMP:9752"/>
        <dbReference type="Rhea" id="RHEA-COMP:13826"/>
        <dbReference type="ChEBI" id="CHEBI:15378"/>
        <dbReference type="ChEBI" id="CHEBI:29969"/>
        <dbReference type="ChEBI" id="CHEBI:57856"/>
        <dbReference type="ChEBI" id="CHEBI:59789"/>
        <dbReference type="ChEBI" id="CHEBI:61961"/>
    </reaction>
</comment>
<dbReference type="EMBL" id="FUYN01000001">
    <property type="protein sequence ID" value="SKB27465.1"/>
    <property type="molecule type" value="Genomic_DNA"/>
</dbReference>
<dbReference type="InterPro" id="IPR029063">
    <property type="entry name" value="SAM-dependent_MTases_sf"/>
</dbReference>
<keyword evidence="2 6" id="KW-0963">Cytoplasm</keyword>